<name>A0A8H7A8K7_9EURO</name>
<comment type="caution">
    <text evidence="1">The sequence shown here is derived from an EMBL/GenBank/DDBJ whole genome shotgun (WGS) entry which is preliminary data.</text>
</comment>
<dbReference type="AlphaFoldDB" id="A0A8H7A8K7"/>
<proteinExistence type="predicted"/>
<sequence length="145" mass="16368">MAVSYGGQAEKEVRHHFTWILDLKREMGKWEIQVHVRGLRFKVDLASHETCKAKHDKNVQDFLQDNPTAPPSLDVLGIQSHTATAQCSQPLTPRQLPIYICERKLGTGSFGSVDKVIDVSTGAIFARKEFYESQWGKGGNRRKTD</sequence>
<accession>A0A8H7A8K7</accession>
<evidence type="ECO:0008006" key="3">
    <source>
        <dbReference type="Google" id="ProtNLM"/>
    </source>
</evidence>
<dbReference type="Proteomes" id="UP000606974">
    <property type="component" value="Unassembled WGS sequence"/>
</dbReference>
<dbReference type="EMBL" id="JAACFV010000243">
    <property type="protein sequence ID" value="KAF7502516.1"/>
    <property type="molecule type" value="Genomic_DNA"/>
</dbReference>
<dbReference type="InterPro" id="IPR011009">
    <property type="entry name" value="Kinase-like_dom_sf"/>
</dbReference>
<dbReference type="SUPFAM" id="SSF56112">
    <property type="entry name" value="Protein kinase-like (PK-like)"/>
    <property type="match status" value="1"/>
</dbReference>
<reference evidence="1" key="1">
    <citation type="submission" date="2020-02" db="EMBL/GenBank/DDBJ databases">
        <authorList>
            <person name="Palmer J.M."/>
        </authorList>
    </citation>
    <scope>NUCLEOTIDE SEQUENCE</scope>
    <source>
        <strain evidence="1">EPUS1.4</strain>
        <tissue evidence="1">Thallus</tissue>
    </source>
</reference>
<organism evidence="1 2">
    <name type="scientific">Endocarpon pusillum</name>
    <dbReference type="NCBI Taxonomy" id="364733"/>
    <lineage>
        <taxon>Eukaryota</taxon>
        <taxon>Fungi</taxon>
        <taxon>Dikarya</taxon>
        <taxon>Ascomycota</taxon>
        <taxon>Pezizomycotina</taxon>
        <taxon>Eurotiomycetes</taxon>
        <taxon>Chaetothyriomycetidae</taxon>
        <taxon>Verrucariales</taxon>
        <taxon>Verrucariaceae</taxon>
        <taxon>Endocarpon</taxon>
    </lineage>
</organism>
<keyword evidence="2" id="KW-1185">Reference proteome</keyword>
<evidence type="ECO:0000313" key="2">
    <source>
        <dbReference type="Proteomes" id="UP000606974"/>
    </source>
</evidence>
<evidence type="ECO:0000313" key="1">
    <source>
        <dbReference type="EMBL" id="KAF7502516.1"/>
    </source>
</evidence>
<dbReference type="OrthoDB" id="4186251at2759"/>
<gene>
    <name evidence="1" type="ORF">GJ744_005637</name>
</gene>
<protein>
    <recommendedName>
        <fullName evidence="3">Protein kinase domain-containing protein</fullName>
    </recommendedName>
</protein>